<name>A0A0M0J7J7_9EUKA</name>
<evidence type="ECO:0000256" key="1">
    <source>
        <dbReference type="SAM" id="MobiDB-lite"/>
    </source>
</evidence>
<evidence type="ECO:0000313" key="2">
    <source>
        <dbReference type="EMBL" id="KOO22327.1"/>
    </source>
</evidence>
<accession>A0A0M0J7J7</accession>
<reference evidence="3" key="1">
    <citation type="journal article" date="2015" name="PLoS Genet.">
        <title>Genome Sequence and Transcriptome Analyses of Chrysochromulina tobin: Metabolic Tools for Enhanced Algal Fitness in the Prominent Order Prymnesiales (Haptophyceae).</title>
        <authorList>
            <person name="Hovde B.T."/>
            <person name="Deodato C.R."/>
            <person name="Hunsperger H.M."/>
            <person name="Ryken S.A."/>
            <person name="Yost W."/>
            <person name="Jha R.K."/>
            <person name="Patterson J."/>
            <person name="Monnat R.J. Jr."/>
            <person name="Barlow S.B."/>
            <person name="Starkenburg S.R."/>
            <person name="Cattolico R.A."/>
        </authorList>
    </citation>
    <scope>NUCLEOTIDE SEQUENCE</scope>
    <source>
        <strain evidence="3">CCMP291</strain>
    </source>
</reference>
<sequence length="764" mass="84070">MANTITLDDCTGVLQIVSDQCLVPSQTDLSYCRCNICQTYVQRTIFGINPENNVNSITMTHLQQGRESQHTLCLYHWTFFRIPTRLTPNATQQQWTERDVGRSSTISTSLGTHPDTPQALIITLDTEYNIDAERFTTIDAFLHLSPTLPDDWYQVHKQLNDGTEYPRSVFRDLRTVAQGGTFVELYQRDSFTYTLGFDDTKPGCTAPLPSDALYLAVRCGRPFGREQNNQHYGNENDPCRFRVRYMLAPMALAHGDVLGPLPIAQSTYHTYSVLVGGYDAATVFDPFGPIPGYVDHNGLQAVTRFRPNPGRDNNRVKEARGYYILRVAHRGFVDGAIAPNETRVGCVAFGAGAPPMMRHYTIVTTDSRDASLYLTTGQLEPRYQLSYALGGNTGGQIWEGSAMPLSTVHVRRNKRPTPSAYDMAIRAPVTTLSTSPCYVDDPYEYHIRVALDTALRATADGLLPTLFAIRPQLLSAEGPRYGSAGWPAAGETIPIVTPFSHGGTGHVCCGQFRYFVLRGIPPDIEAIVRLDLSFDFLAEPPGLPPMPTALPPRPPQALSNQSARRFPPPLPPVPPRRPPPGADPFVPSTSTHARLQGLFIKRHQCPSAADIRADRTGCIGRCSLSYLVRYDPFSGASSYVDSTVVTSGLAPLSAESESADFYIGVQALRDERAEFTLSLSSRPRQRLVEAYGCSRLLHFCPEEQGDVGNASLDAENPIMQATSAARSSRAPPLPQQLALALMLGAICAGRSAAWMTRRTRRIPV</sequence>
<keyword evidence="3" id="KW-1185">Reference proteome</keyword>
<feature type="region of interest" description="Disordered" evidence="1">
    <location>
        <begin position="545"/>
        <end position="584"/>
    </location>
</feature>
<dbReference type="EMBL" id="JWZX01003287">
    <property type="protein sequence ID" value="KOO22327.1"/>
    <property type="molecule type" value="Genomic_DNA"/>
</dbReference>
<gene>
    <name evidence="2" type="ORF">Ctob_008449</name>
</gene>
<evidence type="ECO:0000313" key="3">
    <source>
        <dbReference type="Proteomes" id="UP000037460"/>
    </source>
</evidence>
<organism evidence="2 3">
    <name type="scientific">Chrysochromulina tobinii</name>
    <dbReference type="NCBI Taxonomy" id="1460289"/>
    <lineage>
        <taxon>Eukaryota</taxon>
        <taxon>Haptista</taxon>
        <taxon>Haptophyta</taxon>
        <taxon>Prymnesiophyceae</taxon>
        <taxon>Prymnesiales</taxon>
        <taxon>Chrysochromulinaceae</taxon>
        <taxon>Chrysochromulina</taxon>
    </lineage>
</organism>
<feature type="compositionally biased region" description="Pro residues" evidence="1">
    <location>
        <begin position="566"/>
        <end position="582"/>
    </location>
</feature>
<proteinExistence type="predicted"/>
<comment type="caution">
    <text evidence="2">The sequence shown here is derived from an EMBL/GenBank/DDBJ whole genome shotgun (WGS) entry which is preliminary data.</text>
</comment>
<protein>
    <submittedName>
        <fullName evidence="2">Uncharacterized protein</fullName>
    </submittedName>
</protein>
<feature type="region of interest" description="Disordered" evidence="1">
    <location>
        <begin position="90"/>
        <end position="109"/>
    </location>
</feature>
<feature type="compositionally biased region" description="Pro residues" evidence="1">
    <location>
        <begin position="545"/>
        <end position="555"/>
    </location>
</feature>
<dbReference type="Proteomes" id="UP000037460">
    <property type="component" value="Unassembled WGS sequence"/>
</dbReference>
<dbReference type="AlphaFoldDB" id="A0A0M0J7J7"/>